<dbReference type="EMBL" id="KN837176">
    <property type="protein sequence ID" value="KIJ36610.1"/>
    <property type="molecule type" value="Genomic_DNA"/>
</dbReference>
<name>A0A0C9VG67_SPHS4</name>
<dbReference type="HOGENOM" id="CLU_000288_57_19_1"/>
<dbReference type="SUPFAM" id="SSF50998">
    <property type="entry name" value="Quinoprotein alcohol dehydrogenase-like"/>
    <property type="match status" value="1"/>
</dbReference>
<proteinExistence type="predicted"/>
<reference evidence="4 5" key="1">
    <citation type="submission" date="2014-06" db="EMBL/GenBank/DDBJ databases">
        <title>Evolutionary Origins and Diversification of the Mycorrhizal Mutualists.</title>
        <authorList>
            <consortium name="DOE Joint Genome Institute"/>
            <consortium name="Mycorrhizal Genomics Consortium"/>
            <person name="Kohler A."/>
            <person name="Kuo A."/>
            <person name="Nagy L.G."/>
            <person name="Floudas D."/>
            <person name="Copeland A."/>
            <person name="Barry K.W."/>
            <person name="Cichocki N."/>
            <person name="Veneault-Fourrey C."/>
            <person name="LaButti K."/>
            <person name="Lindquist E.A."/>
            <person name="Lipzen A."/>
            <person name="Lundell T."/>
            <person name="Morin E."/>
            <person name="Murat C."/>
            <person name="Riley R."/>
            <person name="Ohm R."/>
            <person name="Sun H."/>
            <person name="Tunlid A."/>
            <person name="Henrissat B."/>
            <person name="Grigoriev I.V."/>
            <person name="Hibbett D.S."/>
            <person name="Martin F."/>
        </authorList>
    </citation>
    <scope>NUCLEOTIDE SEQUENCE [LARGE SCALE GENOMIC DNA]</scope>
    <source>
        <strain evidence="4 5">SS14</strain>
    </source>
</reference>
<evidence type="ECO:0000256" key="3">
    <source>
        <dbReference type="PROSITE-ProRule" id="PRU00221"/>
    </source>
</evidence>
<sequence>MGDVIALLQDAIKFVRYFAPAIGHSAPHIYISALPFAPQRSILKWTYTPKFNKTIALQSGQLQHWPAQQAILPGHTDQVWSVAFSPDGKHITIRIWDAETGKNVGEPLEGHTDLVVSVAFSPDGKHIVSGSDDKTIRIWDAETGENVGEPQTGHVSLWSFFTDQATIHQNGWVYGMHGELLLWVPPLHRPCLYPLCLHWSSALKVIGPYEAHIELTCTLWGMEWTGVAKT</sequence>
<dbReference type="InterPro" id="IPR011047">
    <property type="entry name" value="Quinoprotein_ADH-like_sf"/>
</dbReference>
<evidence type="ECO:0000256" key="2">
    <source>
        <dbReference type="ARBA" id="ARBA00022737"/>
    </source>
</evidence>
<feature type="repeat" description="WD" evidence="3">
    <location>
        <begin position="108"/>
        <end position="149"/>
    </location>
</feature>
<dbReference type="PROSITE" id="PS00678">
    <property type="entry name" value="WD_REPEATS_1"/>
    <property type="match status" value="1"/>
</dbReference>
<dbReference type="Gene3D" id="2.130.10.10">
    <property type="entry name" value="YVTN repeat-like/Quinoprotein amine dehydrogenase"/>
    <property type="match status" value="1"/>
</dbReference>
<dbReference type="Pfam" id="PF00400">
    <property type="entry name" value="WD40"/>
    <property type="match status" value="2"/>
</dbReference>
<keyword evidence="5" id="KW-1185">Reference proteome</keyword>
<evidence type="ECO:0008006" key="6">
    <source>
        <dbReference type="Google" id="ProtNLM"/>
    </source>
</evidence>
<dbReference type="AlphaFoldDB" id="A0A0C9VG67"/>
<accession>A0A0C9VG67</accession>
<evidence type="ECO:0000313" key="4">
    <source>
        <dbReference type="EMBL" id="KIJ36610.1"/>
    </source>
</evidence>
<gene>
    <name evidence="4" type="ORF">M422DRAFT_179127</name>
</gene>
<dbReference type="InterPro" id="IPR019775">
    <property type="entry name" value="WD40_repeat_CS"/>
</dbReference>
<evidence type="ECO:0000256" key="1">
    <source>
        <dbReference type="ARBA" id="ARBA00022574"/>
    </source>
</evidence>
<dbReference type="InterPro" id="IPR050349">
    <property type="entry name" value="WD_LIS1/nudF_dynein_reg"/>
</dbReference>
<organism evidence="4 5">
    <name type="scientific">Sphaerobolus stellatus (strain SS14)</name>
    <dbReference type="NCBI Taxonomy" id="990650"/>
    <lineage>
        <taxon>Eukaryota</taxon>
        <taxon>Fungi</taxon>
        <taxon>Dikarya</taxon>
        <taxon>Basidiomycota</taxon>
        <taxon>Agaricomycotina</taxon>
        <taxon>Agaricomycetes</taxon>
        <taxon>Phallomycetidae</taxon>
        <taxon>Geastrales</taxon>
        <taxon>Sphaerobolaceae</taxon>
        <taxon>Sphaerobolus</taxon>
    </lineage>
</organism>
<keyword evidence="2" id="KW-0677">Repeat</keyword>
<evidence type="ECO:0000313" key="5">
    <source>
        <dbReference type="Proteomes" id="UP000054279"/>
    </source>
</evidence>
<dbReference type="PANTHER" id="PTHR44129">
    <property type="entry name" value="WD REPEAT-CONTAINING PROTEIN POP1"/>
    <property type="match status" value="1"/>
</dbReference>
<protein>
    <recommendedName>
        <fullName evidence="6">WD40 repeat-like protein</fullName>
    </recommendedName>
</protein>
<keyword evidence="1 3" id="KW-0853">WD repeat</keyword>
<dbReference type="PROSITE" id="PS50294">
    <property type="entry name" value="WD_REPEATS_REGION"/>
    <property type="match status" value="1"/>
</dbReference>
<dbReference type="OrthoDB" id="3267146at2759"/>
<dbReference type="InterPro" id="IPR001680">
    <property type="entry name" value="WD40_rpt"/>
</dbReference>
<dbReference type="SMART" id="SM00320">
    <property type="entry name" value="WD40"/>
    <property type="match status" value="2"/>
</dbReference>
<dbReference type="PROSITE" id="PS50082">
    <property type="entry name" value="WD_REPEATS_2"/>
    <property type="match status" value="1"/>
</dbReference>
<dbReference type="Proteomes" id="UP000054279">
    <property type="component" value="Unassembled WGS sequence"/>
</dbReference>
<dbReference type="InterPro" id="IPR015943">
    <property type="entry name" value="WD40/YVTN_repeat-like_dom_sf"/>
</dbReference>